<evidence type="ECO:0000256" key="1">
    <source>
        <dbReference type="SAM" id="Phobius"/>
    </source>
</evidence>
<dbReference type="EMBL" id="CP013704">
    <property type="protein sequence ID" value="APR64959.1"/>
    <property type="molecule type" value="Genomic_DNA"/>
</dbReference>
<keyword evidence="1" id="KW-1133">Transmembrane helix</keyword>
<accession>A0ABM6FUL0</accession>
<keyword evidence="1" id="KW-0472">Membrane</keyword>
<organism evidence="3 4">
    <name type="scientific">Borrelia anserina Es</name>
    <dbReference type="NCBI Taxonomy" id="1365188"/>
    <lineage>
        <taxon>Bacteria</taxon>
        <taxon>Pseudomonadati</taxon>
        <taxon>Spirochaetota</taxon>
        <taxon>Spirochaetia</taxon>
        <taxon>Spirochaetales</taxon>
        <taxon>Borreliaceae</taxon>
        <taxon>Borrelia</taxon>
    </lineage>
</organism>
<evidence type="ECO:0000313" key="4">
    <source>
        <dbReference type="Proteomes" id="UP000185502"/>
    </source>
</evidence>
<evidence type="ECO:0000313" key="3">
    <source>
        <dbReference type="EMBL" id="APR64959.1"/>
    </source>
</evidence>
<dbReference type="Proteomes" id="UP000185502">
    <property type="component" value="Chromosome"/>
</dbReference>
<keyword evidence="1" id="KW-0812">Transmembrane</keyword>
<keyword evidence="4" id="KW-1185">Reference proteome</keyword>
<dbReference type="Pfam" id="PF10646">
    <property type="entry name" value="Germane"/>
    <property type="match status" value="1"/>
</dbReference>
<feature type="domain" description="GerMN" evidence="2">
    <location>
        <begin position="148"/>
        <end position="239"/>
    </location>
</feature>
<evidence type="ECO:0000259" key="2">
    <source>
        <dbReference type="SMART" id="SM00909"/>
    </source>
</evidence>
<name>A0ABM6FUL0_BORAN</name>
<dbReference type="SMART" id="SM00909">
    <property type="entry name" value="Germane"/>
    <property type="match status" value="1"/>
</dbReference>
<proteinExistence type="predicted"/>
<gene>
    <name evidence="3" type="ORF">N187_02495</name>
</gene>
<sequence length="256" mass="29783">MDVQLIRKKGNSKRKKNNFNQIDIFLVLFAIFLTGLCLLIIIQNSIIRNIFNEQIDNNNNFEFNQSKPKKIETKLDNTKSETFKILSNEKFLIKPPEIQKIEEEFKHQEQKHLKNKKEVKLYFIKVTAEGHFLKQGTKRTIQYDENILEETLKALINGPNEYELKNNFLSLIPINTKILNLIVNDGIAHINLSKEFYENSFGIEGIINQMKQITLTCLEIQGINGITLKIENNPIILEDLNLNFSGILDSKKLTKY</sequence>
<dbReference type="InterPro" id="IPR019606">
    <property type="entry name" value="GerMN"/>
</dbReference>
<reference evidence="3" key="1">
    <citation type="submission" date="2015-12" db="EMBL/GenBank/DDBJ databases">
        <title>Chromosome of the avian spirochetosis agent Borrelia anserina Es.</title>
        <authorList>
            <person name="Elbir H."/>
            <person name="Sitlani P."/>
            <person name="Bergstroem S."/>
            <person name="Barbour A.G."/>
        </authorList>
    </citation>
    <scope>NUCLEOTIDE SEQUENCE [LARGE SCALE GENOMIC DNA]</scope>
    <source>
        <strain evidence="3">Es</strain>
    </source>
</reference>
<feature type="transmembrane region" description="Helical" evidence="1">
    <location>
        <begin position="21"/>
        <end position="42"/>
    </location>
</feature>
<protein>
    <submittedName>
        <fullName evidence="3">Spore gernimation protein GerM</fullName>
    </submittedName>
</protein>